<organism evidence="1 2">
    <name type="scientific">Actinacidiphila oryziradicis</name>
    <dbReference type="NCBI Taxonomy" id="2571141"/>
    <lineage>
        <taxon>Bacteria</taxon>
        <taxon>Bacillati</taxon>
        <taxon>Actinomycetota</taxon>
        <taxon>Actinomycetes</taxon>
        <taxon>Kitasatosporales</taxon>
        <taxon>Streptomycetaceae</taxon>
        <taxon>Actinacidiphila</taxon>
    </lineage>
</organism>
<evidence type="ECO:0000313" key="2">
    <source>
        <dbReference type="Proteomes" id="UP000305778"/>
    </source>
</evidence>
<gene>
    <name evidence="1" type="ORF">FCI23_12805</name>
</gene>
<reference evidence="1 2" key="1">
    <citation type="submission" date="2019-04" db="EMBL/GenBank/DDBJ databases">
        <title>Streptomyces oryziradicis sp. nov., a novel actinomycete isolated from rhizosphere soil of rice (Oryza sativa L.).</title>
        <authorList>
            <person name="Li C."/>
        </authorList>
    </citation>
    <scope>NUCLEOTIDE SEQUENCE [LARGE SCALE GENOMIC DNA]</scope>
    <source>
        <strain evidence="1 2">NEAU-C40</strain>
    </source>
</reference>
<sequence>MEGAFAAQGHDPALDNLGIATLIIVTSIPASGQQALFNKLTALGTNMLQVTYDANALPSVVLPPQSVAMVARIGPVTVASAVPTAPTRRAPGDALPGNVYSVTKSAIIAMSSCSRLWQCSMNRPG</sequence>
<name>A0A4U0SPL7_9ACTN</name>
<comment type="caution">
    <text evidence="1">The sequence shown here is derived from an EMBL/GenBank/DDBJ whole genome shotgun (WGS) entry which is preliminary data.</text>
</comment>
<accession>A0A4U0SPL7</accession>
<dbReference type="Proteomes" id="UP000305778">
    <property type="component" value="Unassembled WGS sequence"/>
</dbReference>
<dbReference type="EMBL" id="SUMC01000009">
    <property type="protein sequence ID" value="TKA11228.1"/>
    <property type="molecule type" value="Genomic_DNA"/>
</dbReference>
<keyword evidence="2" id="KW-1185">Reference proteome</keyword>
<dbReference type="AlphaFoldDB" id="A0A4U0SPL7"/>
<dbReference type="RefSeq" id="WP_136723641.1">
    <property type="nucleotide sequence ID" value="NZ_SUMC01000009.1"/>
</dbReference>
<evidence type="ECO:0000313" key="1">
    <source>
        <dbReference type="EMBL" id="TKA11228.1"/>
    </source>
</evidence>
<protein>
    <submittedName>
        <fullName evidence="1">Uncharacterized protein</fullName>
    </submittedName>
</protein>
<proteinExistence type="predicted"/>